<sequence length="922" mass="103507">MKKVISVIGIKPIGSDVNNLWFVFIVSLCFLMILEQPSHVNGETVEPVGICAMPGCNCTIIVHHWINVKCIFSDYQDVELHEGSIPADASEVSVSRCRELRIHSGAFTGGAQLKRVHVTGIHSFVAKRQAFNNITAPNPLLEVTECNRVVLESHAFKNALGTLSVSISKCKHVEIKSNAFSWLLRFSIRQVETLELSTNAFHFDAPPYGRHGPATKIMFQSVKISELPTSVFPSPAAEIRMDDVWTRVIRKDAFCAISILGVRISNASIYEIESGAFRHATLIPNFELSDVRLKIIKNGAFTAGVTNFTIQYSRINEIENGAIEVSAAAVAFNNNEFHKLGKKSIVLQKWSRIIIDDNLFVDMDVDAIVADEIAAVTPHLVFSFRGNHITRANPSSLRFVSLSEKATIAHVGNNYFDKVCSCEMEDWVREVTGKNSSTVWMTDSSYCVAGKWLENCLKVPQGYLLIKNFTNTICTPSGNIICKEPSDKPASTISPPSVGPHIYPRQNSYFDVEMSDPEQLEREKRLIIIVCIGAIFILVAIILTAGIIYMRRRGVCPKLSSTPLMNFANSWLSPSNGMTAATSARSISRLSVNEYAGLRPETRILNVESEMMNNDDDLEVTDNFTYTENKATQTLPEELTEEYLKDLREKLNDPDNYSQARDMIEHLYDLIKVEESCNNNNTNNSDEHRPTLMNNEENPYDIIAPRIKRTKIQKPMVSVGTRTPSLEKLVPIERIIRPIVSEYTEPRDHQRTNATDQNHLYAELPGDDTVPSTSRLTQSINFDNLINRAPLPLPPDVVNDHIINDNRDINYCDVDIDNYYQETLNNEDLNYKNQQQKHQRPLNFLKVIGENLMGTNKNKKSGNSSLFCEYVDPTDVTAHLYAELPEPNINSEVGLSTPASKMANRPLPIKPDQENINNLART</sequence>
<accession>A0AA39KXN3</accession>
<gene>
    <name evidence="3" type="ORF">PV328_001748</name>
</gene>
<feature type="transmembrane region" description="Helical" evidence="2">
    <location>
        <begin position="12"/>
        <end position="34"/>
    </location>
</feature>
<keyword evidence="2" id="KW-1133">Transmembrane helix</keyword>
<reference evidence="3" key="2">
    <citation type="submission" date="2023-03" db="EMBL/GenBank/DDBJ databases">
        <authorList>
            <person name="Inwood S.N."/>
            <person name="Skelly J.G."/>
            <person name="Guhlin J."/>
            <person name="Harrop T.W.R."/>
            <person name="Goldson S.G."/>
            <person name="Dearden P.K."/>
        </authorList>
    </citation>
    <scope>NUCLEOTIDE SEQUENCE</scope>
    <source>
        <strain evidence="3">Irish</strain>
        <tissue evidence="3">Whole body</tissue>
    </source>
</reference>
<evidence type="ECO:0000256" key="1">
    <source>
        <dbReference type="SAM" id="MobiDB-lite"/>
    </source>
</evidence>
<keyword evidence="4" id="KW-1185">Reference proteome</keyword>
<dbReference type="InterPro" id="IPR032675">
    <property type="entry name" value="LRR_dom_sf"/>
</dbReference>
<protein>
    <submittedName>
        <fullName evidence="3">Uncharacterized protein</fullName>
    </submittedName>
</protein>
<name>A0AA39KXN3_9HYME</name>
<organism evidence="3 4">
    <name type="scientific">Microctonus aethiopoides</name>
    <dbReference type="NCBI Taxonomy" id="144406"/>
    <lineage>
        <taxon>Eukaryota</taxon>
        <taxon>Metazoa</taxon>
        <taxon>Ecdysozoa</taxon>
        <taxon>Arthropoda</taxon>
        <taxon>Hexapoda</taxon>
        <taxon>Insecta</taxon>
        <taxon>Pterygota</taxon>
        <taxon>Neoptera</taxon>
        <taxon>Endopterygota</taxon>
        <taxon>Hymenoptera</taxon>
        <taxon>Apocrita</taxon>
        <taxon>Ichneumonoidea</taxon>
        <taxon>Braconidae</taxon>
        <taxon>Euphorinae</taxon>
        <taxon>Microctonus</taxon>
    </lineage>
</organism>
<dbReference type="Proteomes" id="UP001168990">
    <property type="component" value="Unassembled WGS sequence"/>
</dbReference>
<evidence type="ECO:0000256" key="2">
    <source>
        <dbReference type="SAM" id="Phobius"/>
    </source>
</evidence>
<evidence type="ECO:0000313" key="4">
    <source>
        <dbReference type="Proteomes" id="UP001168990"/>
    </source>
</evidence>
<dbReference type="AlphaFoldDB" id="A0AA39KXN3"/>
<feature type="transmembrane region" description="Helical" evidence="2">
    <location>
        <begin position="526"/>
        <end position="550"/>
    </location>
</feature>
<reference evidence="3" key="1">
    <citation type="journal article" date="2023" name="bioRxiv">
        <title>Scaffold-level genome assemblies of two parasitoid biocontrol wasps reveal the parthenogenesis mechanism and an associated novel virus.</title>
        <authorList>
            <person name="Inwood S."/>
            <person name="Skelly J."/>
            <person name="Guhlin J."/>
            <person name="Harrop T."/>
            <person name="Goldson S."/>
            <person name="Dearden P."/>
        </authorList>
    </citation>
    <scope>NUCLEOTIDE SEQUENCE</scope>
    <source>
        <strain evidence="3">Irish</strain>
        <tissue evidence="3">Whole body</tissue>
    </source>
</reference>
<keyword evidence="2" id="KW-0812">Transmembrane</keyword>
<dbReference type="Gene3D" id="3.80.10.10">
    <property type="entry name" value="Ribonuclease Inhibitor"/>
    <property type="match status" value="1"/>
</dbReference>
<comment type="caution">
    <text evidence="3">The sequence shown here is derived from an EMBL/GenBank/DDBJ whole genome shotgun (WGS) entry which is preliminary data.</text>
</comment>
<proteinExistence type="predicted"/>
<feature type="region of interest" description="Disordered" evidence="1">
    <location>
        <begin position="892"/>
        <end position="922"/>
    </location>
</feature>
<dbReference type="EMBL" id="JAQQBS010000001">
    <property type="protein sequence ID" value="KAK0177728.1"/>
    <property type="molecule type" value="Genomic_DNA"/>
</dbReference>
<evidence type="ECO:0000313" key="3">
    <source>
        <dbReference type="EMBL" id="KAK0177728.1"/>
    </source>
</evidence>
<keyword evidence="2" id="KW-0472">Membrane</keyword>